<feature type="compositionally biased region" description="Polar residues" evidence="12">
    <location>
        <begin position="41"/>
        <end position="52"/>
    </location>
</feature>
<comment type="similarity">
    <text evidence="3">Belongs to the ribonucleoside diphosphate reductase small chain family. R2-like ligand binding oxidase subfamily.</text>
</comment>
<dbReference type="NCBIfam" id="NF006199">
    <property type="entry name" value="PRK08326.1-2"/>
    <property type="match status" value="1"/>
</dbReference>
<dbReference type="InterPro" id="IPR000358">
    <property type="entry name" value="RNR_small_fam"/>
</dbReference>
<evidence type="ECO:0000313" key="13">
    <source>
        <dbReference type="EMBL" id="NMH94429.1"/>
    </source>
</evidence>
<proteinExistence type="inferred from homology"/>
<dbReference type="Gene3D" id="1.10.620.20">
    <property type="entry name" value="Ribonucleotide Reductase, subunit A"/>
    <property type="match status" value="1"/>
</dbReference>
<evidence type="ECO:0000256" key="8">
    <source>
        <dbReference type="ARBA" id="ARBA00023004"/>
    </source>
</evidence>
<evidence type="ECO:0000256" key="5">
    <source>
        <dbReference type="ARBA" id="ARBA00013559"/>
    </source>
</evidence>
<dbReference type="InterPro" id="IPR033908">
    <property type="entry name" value="R2LOX"/>
</dbReference>
<dbReference type="CDD" id="cd07911">
    <property type="entry name" value="RNRR2_Rv0233_like"/>
    <property type="match status" value="1"/>
</dbReference>
<dbReference type="GO" id="GO:0046872">
    <property type="term" value="F:metal ion binding"/>
    <property type="evidence" value="ECO:0007669"/>
    <property type="project" value="UniProtKB-KW"/>
</dbReference>
<reference evidence="13 14" key="1">
    <citation type="submission" date="2020-04" db="EMBL/GenBank/DDBJ databases">
        <authorList>
            <person name="Klaysubun C."/>
            <person name="Duangmal K."/>
            <person name="Lipun K."/>
        </authorList>
    </citation>
    <scope>NUCLEOTIDE SEQUENCE [LARGE SCALE GENOMIC DNA]</scope>
    <source>
        <strain evidence="13 14">DSM 45300</strain>
    </source>
</reference>
<evidence type="ECO:0000256" key="9">
    <source>
        <dbReference type="ARBA" id="ARBA00023211"/>
    </source>
</evidence>
<evidence type="ECO:0000256" key="1">
    <source>
        <dbReference type="ARBA" id="ARBA00001936"/>
    </source>
</evidence>
<dbReference type="InterPro" id="IPR012348">
    <property type="entry name" value="RNR-like"/>
</dbReference>
<evidence type="ECO:0000256" key="6">
    <source>
        <dbReference type="ARBA" id="ARBA00022723"/>
    </source>
</evidence>
<accession>A0A848DPJ3</accession>
<evidence type="ECO:0000256" key="12">
    <source>
        <dbReference type="SAM" id="MobiDB-lite"/>
    </source>
</evidence>
<comment type="cofactor">
    <cofactor evidence="1">
        <name>Mn(2+)</name>
        <dbReference type="ChEBI" id="CHEBI:29035"/>
    </cofactor>
</comment>
<keyword evidence="7" id="KW-0560">Oxidoreductase</keyword>
<comment type="subunit">
    <text evidence="4">Homodimer.</text>
</comment>
<dbReference type="InterPro" id="IPR009078">
    <property type="entry name" value="Ferritin-like_SF"/>
</dbReference>
<feature type="compositionally biased region" description="Low complexity" evidence="12">
    <location>
        <begin position="16"/>
        <end position="32"/>
    </location>
</feature>
<dbReference type="NCBIfam" id="NF006200">
    <property type="entry name" value="PRK08326.1-3"/>
    <property type="match status" value="1"/>
</dbReference>
<name>A0A848DPJ3_9PSEU</name>
<dbReference type="EMBL" id="JAAXKZ010000110">
    <property type="protein sequence ID" value="NMH94429.1"/>
    <property type="molecule type" value="Genomic_DNA"/>
</dbReference>
<dbReference type="GO" id="GO:0009263">
    <property type="term" value="P:deoxyribonucleotide biosynthetic process"/>
    <property type="evidence" value="ECO:0007669"/>
    <property type="project" value="InterPro"/>
</dbReference>
<organism evidence="13 14">
    <name type="scientific">Pseudonocardia bannensis</name>
    <dbReference type="NCBI Taxonomy" id="630973"/>
    <lineage>
        <taxon>Bacteria</taxon>
        <taxon>Bacillati</taxon>
        <taxon>Actinomycetota</taxon>
        <taxon>Actinomycetes</taxon>
        <taxon>Pseudonocardiales</taxon>
        <taxon>Pseudonocardiaceae</taxon>
        <taxon>Pseudonocardia</taxon>
    </lineage>
</organism>
<evidence type="ECO:0000256" key="4">
    <source>
        <dbReference type="ARBA" id="ARBA00011738"/>
    </source>
</evidence>
<feature type="region of interest" description="Disordered" evidence="12">
    <location>
        <begin position="1"/>
        <end position="59"/>
    </location>
</feature>
<dbReference type="SUPFAM" id="SSF47240">
    <property type="entry name" value="Ferritin-like"/>
    <property type="match status" value="1"/>
</dbReference>
<keyword evidence="6" id="KW-0479">Metal-binding</keyword>
<dbReference type="NCBIfam" id="NF006201">
    <property type="entry name" value="PRK08326.1-4"/>
    <property type="match status" value="1"/>
</dbReference>
<evidence type="ECO:0000256" key="7">
    <source>
        <dbReference type="ARBA" id="ARBA00023002"/>
    </source>
</evidence>
<evidence type="ECO:0000313" key="14">
    <source>
        <dbReference type="Proteomes" id="UP000586918"/>
    </source>
</evidence>
<dbReference type="GO" id="GO:0016491">
    <property type="term" value="F:oxidoreductase activity"/>
    <property type="evidence" value="ECO:0007669"/>
    <property type="project" value="UniProtKB-KW"/>
</dbReference>
<dbReference type="AlphaFoldDB" id="A0A848DPJ3"/>
<sequence>MSSSPASTPWRRSTRATRTCATAATSAASSGTDQPLRQGGRTVTTTLPSQPKRSIEHGKREGFASLSQGGLNFDSFPMRLFSKGNGRQWNPADIDFSQDAEDFANMTDDERWWTCALAAQFLAGEESVTQDLQPFVAAMAAEGRLADEMYLTQFVYEEAKHTMGFRRFFDAVGMTGDLHEFIEFNDGYMEIFTKQLPDSLYALANDPSPRNQIRASVTYNHIVEGTLALTGYFAWSKVCTGRGILPGIQKLIKHIGDDERRHMAWGTFTCRRHVAADDAMWEVVDERMQELMVPSMGVVTATFDKYEGQDPPFAVDVSEMAEYAMDKLGRRLGAIESARGANLLDIDVDASPELLEEKFHAEDQEQLLAAAS</sequence>
<keyword evidence="14" id="KW-1185">Reference proteome</keyword>
<evidence type="ECO:0000256" key="11">
    <source>
        <dbReference type="ARBA" id="ARBA00032636"/>
    </source>
</evidence>
<comment type="caution">
    <text evidence="13">The sequence shown here is derived from an EMBL/GenBank/DDBJ whole genome shotgun (WGS) entry which is preliminary data.</text>
</comment>
<evidence type="ECO:0000256" key="10">
    <source>
        <dbReference type="ARBA" id="ARBA00031672"/>
    </source>
</evidence>
<gene>
    <name evidence="13" type="ORF">HF519_23185</name>
</gene>
<evidence type="ECO:0000256" key="3">
    <source>
        <dbReference type="ARBA" id="ARBA00007873"/>
    </source>
</evidence>
<dbReference type="Pfam" id="PF00268">
    <property type="entry name" value="Ribonuc_red_sm"/>
    <property type="match status" value="1"/>
</dbReference>
<evidence type="ECO:0000256" key="2">
    <source>
        <dbReference type="ARBA" id="ARBA00001962"/>
    </source>
</evidence>
<dbReference type="Proteomes" id="UP000586918">
    <property type="component" value="Unassembled WGS sequence"/>
</dbReference>
<keyword evidence="8" id="KW-0408">Iron</keyword>
<keyword evidence="9" id="KW-0464">Manganese</keyword>
<protein>
    <recommendedName>
        <fullName evidence="5">R2-like ligand binding oxidase</fullName>
    </recommendedName>
    <alternativeName>
        <fullName evidence="11">Ribonucleotide reductase R2 subunit homolog</fullName>
    </alternativeName>
    <alternativeName>
        <fullName evidence="10">Ribonucleotide reductase small subunit homolog</fullName>
    </alternativeName>
</protein>
<comment type="cofactor">
    <cofactor evidence="2">
        <name>Fe cation</name>
        <dbReference type="ChEBI" id="CHEBI:24875"/>
    </cofactor>
</comment>